<dbReference type="CDD" id="cd02440">
    <property type="entry name" value="AdoMet_MTases"/>
    <property type="match status" value="1"/>
</dbReference>
<sequence>MDESPEQFRLTEKSASDFDPNFGNAATDYERYRATYPSELFSRLNAVGVGTENQRVLDLGTGTGFLARELRQRGSSVIGVDLERELLAVARRASREGTDNVEYIWARAEQTPVRENSVDVVTAGQCWHWFDRDLVYSEVQRVLTSGGTVVITHFDWLPRSGNVVDETEQLILDWNSEWPGAGGTGFYPEWTRNLSEAGFRNIETFSFETTVEYSHDAWRGRIRASAGVGGSLSEEEIRKFDEQLADHLKSSFPDEPLEVPHRSFTVICTAP</sequence>
<dbReference type="Pfam" id="PF08241">
    <property type="entry name" value="Methyltransf_11"/>
    <property type="match status" value="1"/>
</dbReference>
<dbReference type="OrthoDB" id="11691at2157"/>
<dbReference type="EMBL" id="REGA01000019">
    <property type="protein sequence ID" value="RQG91989.1"/>
    <property type="molecule type" value="Genomic_DNA"/>
</dbReference>
<keyword evidence="3 5" id="KW-0808">Transferase</keyword>
<keyword evidence="6" id="KW-1185">Reference proteome</keyword>
<dbReference type="InterPro" id="IPR029063">
    <property type="entry name" value="SAM-dependent_MTases_sf"/>
</dbReference>
<evidence type="ECO:0000313" key="6">
    <source>
        <dbReference type="Proteomes" id="UP000282323"/>
    </source>
</evidence>
<reference evidence="5 6" key="1">
    <citation type="submission" date="2018-10" db="EMBL/GenBank/DDBJ databases">
        <title>Natrarchaeobius chitinivorans gen. nov., sp. nov., and Natrarchaeobius haloalkaliphilus sp. nov., alkaliphilic, chitin-utilizing haloarchaea from hypersaline alkaline lakes.</title>
        <authorList>
            <person name="Sorokin D.Y."/>
            <person name="Elcheninov A.G."/>
            <person name="Kostrikina N.A."/>
            <person name="Bale N.J."/>
            <person name="Sinninghe Damste J.S."/>
            <person name="Khijniak T.V."/>
            <person name="Kublanov I.V."/>
            <person name="Toshchakov S.V."/>
        </authorList>
    </citation>
    <scope>NUCLEOTIDE SEQUENCE [LARGE SCALE GENOMIC DNA]</scope>
    <source>
        <strain evidence="5 6">AArcht4T</strain>
    </source>
</reference>
<evidence type="ECO:0000256" key="2">
    <source>
        <dbReference type="ARBA" id="ARBA00022603"/>
    </source>
</evidence>
<comment type="caution">
    <text evidence="5">The sequence shown here is derived from an EMBL/GenBank/DDBJ whole genome shotgun (WGS) entry which is preliminary data.</text>
</comment>
<evidence type="ECO:0000256" key="1">
    <source>
        <dbReference type="ARBA" id="ARBA00008361"/>
    </source>
</evidence>
<dbReference type="InterPro" id="IPR013216">
    <property type="entry name" value="Methyltransf_11"/>
</dbReference>
<comment type="similarity">
    <text evidence="1">Belongs to the methyltransferase superfamily.</text>
</comment>
<proteinExistence type="inferred from homology"/>
<evidence type="ECO:0000313" key="5">
    <source>
        <dbReference type="EMBL" id="RQG91989.1"/>
    </source>
</evidence>
<evidence type="ECO:0000256" key="3">
    <source>
        <dbReference type="ARBA" id="ARBA00022679"/>
    </source>
</evidence>
<dbReference type="GO" id="GO:0032259">
    <property type="term" value="P:methylation"/>
    <property type="evidence" value="ECO:0007669"/>
    <property type="project" value="UniProtKB-KW"/>
</dbReference>
<dbReference type="AlphaFoldDB" id="A0A3N6P2Y1"/>
<dbReference type="Gene3D" id="3.40.50.150">
    <property type="entry name" value="Vaccinia Virus protein VP39"/>
    <property type="match status" value="1"/>
</dbReference>
<dbReference type="GO" id="GO:0008757">
    <property type="term" value="F:S-adenosylmethionine-dependent methyltransferase activity"/>
    <property type="evidence" value="ECO:0007669"/>
    <property type="project" value="InterPro"/>
</dbReference>
<keyword evidence="2 5" id="KW-0489">Methyltransferase</keyword>
<dbReference type="SUPFAM" id="SSF53335">
    <property type="entry name" value="S-adenosyl-L-methionine-dependent methyltransferases"/>
    <property type="match status" value="1"/>
</dbReference>
<dbReference type="InterPro" id="IPR051052">
    <property type="entry name" value="Diverse_substrate_MTase"/>
</dbReference>
<protein>
    <submittedName>
        <fullName evidence="5">SAM-dependent methyltransferase</fullName>
    </submittedName>
</protein>
<accession>A0A3N6P2Y1</accession>
<name>A0A3N6P2Y1_NATCH</name>
<evidence type="ECO:0000259" key="4">
    <source>
        <dbReference type="Pfam" id="PF08241"/>
    </source>
</evidence>
<gene>
    <name evidence="5" type="ORF">EA473_18330</name>
</gene>
<dbReference type="Proteomes" id="UP000282323">
    <property type="component" value="Unassembled WGS sequence"/>
</dbReference>
<organism evidence="5 6">
    <name type="scientific">Natrarchaeobius chitinivorans</name>
    <dbReference type="NCBI Taxonomy" id="1679083"/>
    <lineage>
        <taxon>Archaea</taxon>
        <taxon>Methanobacteriati</taxon>
        <taxon>Methanobacteriota</taxon>
        <taxon>Stenosarchaea group</taxon>
        <taxon>Halobacteria</taxon>
        <taxon>Halobacteriales</taxon>
        <taxon>Natrialbaceae</taxon>
        <taxon>Natrarchaeobius</taxon>
    </lineage>
</organism>
<dbReference type="PANTHER" id="PTHR44942">
    <property type="entry name" value="METHYLTRANSF_11 DOMAIN-CONTAINING PROTEIN"/>
    <property type="match status" value="1"/>
</dbReference>
<feature type="domain" description="Methyltransferase type 11" evidence="4">
    <location>
        <begin position="57"/>
        <end position="151"/>
    </location>
</feature>
<dbReference type="PANTHER" id="PTHR44942:SF4">
    <property type="entry name" value="METHYLTRANSFERASE TYPE 11 DOMAIN-CONTAINING PROTEIN"/>
    <property type="match status" value="1"/>
</dbReference>